<accession>A0A177KRD1</accession>
<dbReference type="NCBIfam" id="NF002854">
    <property type="entry name" value="PRK03147.1"/>
    <property type="match status" value="1"/>
</dbReference>
<evidence type="ECO:0000313" key="8">
    <source>
        <dbReference type="EMBL" id="OAH55928.1"/>
    </source>
</evidence>
<dbReference type="GO" id="GO:0030313">
    <property type="term" value="C:cell envelope"/>
    <property type="evidence" value="ECO:0007669"/>
    <property type="project" value="UniProtKB-SubCell"/>
</dbReference>
<organism evidence="8 9">
    <name type="scientific">Domibacillus aminovorans</name>
    <dbReference type="NCBI Taxonomy" id="29332"/>
    <lineage>
        <taxon>Bacteria</taxon>
        <taxon>Bacillati</taxon>
        <taxon>Bacillota</taxon>
        <taxon>Bacilli</taxon>
        <taxon>Bacillales</taxon>
        <taxon>Bacillaceae</taxon>
        <taxon>Domibacillus</taxon>
    </lineage>
</organism>
<keyword evidence="6" id="KW-0472">Membrane</keyword>
<evidence type="ECO:0000256" key="6">
    <source>
        <dbReference type="SAM" id="Phobius"/>
    </source>
</evidence>
<evidence type="ECO:0000256" key="3">
    <source>
        <dbReference type="ARBA" id="ARBA00022968"/>
    </source>
</evidence>
<dbReference type="RefSeq" id="WP_018393822.1">
    <property type="nucleotide sequence ID" value="NZ_LQWZ01000023.1"/>
</dbReference>
<dbReference type="GO" id="GO:0016491">
    <property type="term" value="F:oxidoreductase activity"/>
    <property type="evidence" value="ECO:0007669"/>
    <property type="project" value="InterPro"/>
</dbReference>
<evidence type="ECO:0000313" key="9">
    <source>
        <dbReference type="Proteomes" id="UP000077271"/>
    </source>
</evidence>
<dbReference type="PROSITE" id="PS51352">
    <property type="entry name" value="THIOREDOXIN_2"/>
    <property type="match status" value="1"/>
</dbReference>
<sequence length="178" mass="20017">MDKKKKRLYIRTAILGVLAGLVIYTLYTNLTKDSRGTLEAGDKAPDFVLTDMNGEQHRLSDYEGKGVFLNFWGTWCEPCKKEMPHMEKMAQEYAGKVEILAVNVGESNFQVQNFAEQYGLTFPIAIDKSKEVMNTYGVNPLPTTFMIKPDGTIDQIVIGGLIVEDQVRALFERVKPSS</sequence>
<evidence type="ECO:0000256" key="4">
    <source>
        <dbReference type="ARBA" id="ARBA00023157"/>
    </source>
</evidence>
<feature type="domain" description="Thioredoxin" evidence="7">
    <location>
        <begin position="38"/>
        <end position="176"/>
    </location>
</feature>
<evidence type="ECO:0000259" key="7">
    <source>
        <dbReference type="PROSITE" id="PS51352"/>
    </source>
</evidence>
<dbReference type="GO" id="GO:0017004">
    <property type="term" value="P:cytochrome complex assembly"/>
    <property type="evidence" value="ECO:0007669"/>
    <property type="project" value="UniProtKB-KW"/>
</dbReference>
<dbReference type="InterPro" id="IPR050553">
    <property type="entry name" value="Thioredoxin_ResA/DsbE_sf"/>
</dbReference>
<dbReference type="InterPro" id="IPR036249">
    <property type="entry name" value="Thioredoxin-like_sf"/>
</dbReference>
<dbReference type="PANTHER" id="PTHR42852">
    <property type="entry name" value="THIOL:DISULFIDE INTERCHANGE PROTEIN DSBE"/>
    <property type="match status" value="1"/>
</dbReference>
<proteinExistence type="predicted"/>
<dbReference type="Pfam" id="PF00578">
    <property type="entry name" value="AhpC-TSA"/>
    <property type="match status" value="1"/>
</dbReference>
<dbReference type="GO" id="GO:0016209">
    <property type="term" value="F:antioxidant activity"/>
    <property type="evidence" value="ECO:0007669"/>
    <property type="project" value="InterPro"/>
</dbReference>
<dbReference type="Gene3D" id="3.40.30.10">
    <property type="entry name" value="Glutaredoxin"/>
    <property type="match status" value="1"/>
</dbReference>
<dbReference type="PROSITE" id="PS00194">
    <property type="entry name" value="THIOREDOXIN_1"/>
    <property type="match status" value="1"/>
</dbReference>
<dbReference type="InterPro" id="IPR013766">
    <property type="entry name" value="Thioredoxin_domain"/>
</dbReference>
<evidence type="ECO:0000256" key="2">
    <source>
        <dbReference type="ARBA" id="ARBA00022748"/>
    </source>
</evidence>
<keyword evidence="6" id="KW-0812">Transmembrane</keyword>
<dbReference type="CDD" id="cd02966">
    <property type="entry name" value="TlpA_like_family"/>
    <property type="match status" value="1"/>
</dbReference>
<dbReference type="Proteomes" id="UP000077271">
    <property type="component" value="Unassembled WGS sequence"/>
</dbReference>
<dbReference type="OrthoDB" id="25753at2"/>
<keyword evidence="4" id="KW-1015">Disulfide bond</keyword>
<dbReference type="EMBL" id="LQWZ01000023">
    <property type="protein sequence ID" value="OAH55928.1"/>
    <property type="molecule type" value="Genomic_DNA"/>
</dbReference>
<feature type="transmembrane region" description="Helical" evidence="6">
    <location>
        <begin position="9"/>
        <end position="27"/>
    </location>
</feature>
<dbReference type="InterPro" id="IPR000866">
    <property type="entry name" value="AhpC/TSA"/>
</dbReference>
<reference evidence="8 9" key="1">
    <citation type="submission" date="2016-01" db="EMBL/GenBank/DDBJ databases">
        <title>Investigation of taxonomic status of Bacillus aminovorans.</title>
        <authorList>
            <person name="Verma A."/>
            <person name="Pal Y."/>
            <person name="Krishnamurthi S."/>
        </authorList>
    </citation>
    <scope>NUCLEOTIDE SEQUENCE [LARGE SCALE GENOMIC DNA]</scope>
    <source>
        <strain evidence="8 9">DSM 4337</strain>
    </source>
</reference>
<evidence type="ECO:0000256" key="1">
    <source>
        <dbReference type="ARBA" id="ARBA00004196"/>
    </source>
</evidence>
<comment type="caution">
    <text evidence="8">The sequence shown here is derived from an EMBL/GenBank/DDBJ whole genome shotgun (WGS) entry which is preliminary data.</text>
</comment>
<keyword evidence="3" id="KW-0735">Signal-anchor</keyword>
<name>A0A177KRD1_9BACI</name>
<keyword evidence="2" id="KW-0201">Cytochrome c-type biogenesis</keyword>
<dbReference type="AlphaFoldDB" id="A0A177KRD1"/>
<dbReference type="SUPFAM" id="SSF52833">
    <property type="entry name" value="Thioredoxin-like"/>
    <property type="match status" value="1"/>
</dbReference>
<keyword evidence="6" id="KW-1133">Transmembrane helix</keyword>
<keyword evidence="5" id="KW-0676">Redox-active center</keyword>
<dbReference type="PANTHER" id="PTHR42852:SF6">
    <property type="entry name" value="THIOL:DISULFIDE INTERCHANGE PROTEIN DSBE"/>
    <property type="match status" value="1"/>
</dbReference>
<gene>
    <name evidence="8" type="ORF">AWH48_04425</name>
</gene>
<protein>
    <submittedName>
        <fullName evidence="8">Thiol-disulfide oxidoreductase</fullName>
    </submittedName>
</protein>
<dbReference type="InterPro" id="IPR017937">
    <property type="entry name" value="Thioredoxin_CS"/>
</dbReference>
<evidence type="ECO:0000256" key="5">
    <source>
        <dbReference type="ARBA" id="ARBA00023284"/>
    </source>
</evidence>
<comment type="subcellular location">
    <subcellularLocation>
        <location evidence="1">Cell envelope</location>
    </subcellularLocation>
</comment>